<organism evidence="2">
    <name type="scientific">marine sediment metagenome</name>
    <dbReference type="NCBI Taxonomy" id="412755"/>
    <lineage>
        <taxon>unclassified sequences</taxon>
        <taxon>metagenomes</taxon>
        <taxon>ecological metagenomes</taxon>
    </lineage>
</organism>
<sequence>MKLWFTADTHWGQARTLELSKRPFDSVEQMDKQLIDNWNAVVTNEDTVYHLGDVGDLHRLNEINAKHIKLVMGNYEHTLNILDSCNQLDNRIEIISLGSKIIIDNIEFALVHKPEEVSNYMPIDYTLFYLFGHIHERQLVKRNGLNCGTDVHHFTPIDSDTIMFYYNAIKNHYDENVFVDRLG</sequence>
<dbReference type="InterPro" id="IPR029052">
    <property type="entry name" value="Metallo-depent_PP-like"/>
</dbReference>
<protein>
    <recommendedName>
        <fullName evidence="1">Calcineurin-like phosphoesterase domain-containing protein</fullName>
    </recommendedName>
</protein>
<evidence type="ECO:0000313" key="2">
    <source>
        <dbReference type="EMBL" id="KKN62411.1"/>
    </source>
</evidence>
<dbReference type="EMBL" id="LAZR01000625">
    <property type="protein sequence ID" value="KKN62411.1"/>
    <property type="molecule type" value="Genomic_DNA"/>
</dbReference>
<dbReference type="InterPro" id="IPR024654">
    <property type="entry name" value="Calcineurin-like_PHP_lpxH"/>
</dbReference>
<name>A0A0F9UMG1_9ZZZZ</name>
<proteinExistence type="predicted"/>
<dbReference type="AlphaFoldDB" id="A0A0F9UMG1"/>
<reference evidence="2" key="1">
    <citation type="journal article" date="2015" name="Nature">
        <title>Complex archaea that bridge the gap between prokaryotes and eukaryotes.</title>
        <authorList>
            <person name="Spang A."/>
            <person name="Saw J.H."/>
            <person name="Jorgensen S.L."/>
            <person name="Zaremba-Niedzwiedzka K."/>
            <person name="Martijn J."/>
            <person name="Lind A.E."/>
            <person name="van Eijk R."/>
            <person name="Schleper C."/>
            <person name="Guy L."/>
            <person name="Ettema T.J."/>
        </authorList>
    </citation>
    <scope>NUCLEOTIDE SEQUENCE</scope>
</reference>
<comment type="caution">
    <text evidence="2">The sequence shown here is derived from an EMBL/GenBank/DDBJ whole genome shotgun (WGS) entry which is preliminary data.</text>
</comment>
<feature type="domain" description="Calcineurin-like phosphoesterase" evidence="1">
    <location>
        <begin position="1"/>
        <end position="144"/>
    </location>
</feature>
<dbReference type="Pfam" id="PF12850">
    <property type="entry name" value="Metallophos_2"/>
    <property type="match status" value="1"/>
</dbReference>
<evidence type="ECO:0000259" key="1">
    <source>
        <dbReference type="Pfam" id="PF12850"/>
    </source>
</evidence>
<dbReference type="SUPFAM" id="SSF56300">
    <property type="entry name" value="Metallo-dependent phosphatases"/>
    <property type="match status" value="1"/>
</dbReference>
<accession>A0A0F9UMG1</accession>
<gene>
    <name evidence="2" type="ORF">LCGC14_0512080</name>
</gene>
<dbReference type="Gene3D" id="3.60.21.10">
    <property type="match status" value="1"/>
</dbReference>